<dbReference type="PANTHER" id="PTHR33121">
    <property type="entry name" value="CYCLIC DI-GMP PHOSPHODIESTERASE PDEF"/>
    <property type="match status" value="1"/>
</dbReference>
<dbReference type="InterPro" id="IPR001633">
    <property type="entry name" value="EAL_dom"/>
</dbReference>
<dbReference type="PANTHER" id="PTHR33121:SF15">
    <property type="entry name" value="BLUE LIGHT- AND TEMPERATURE-REGULATED ANTIREPRESSOR BLUF"/>
    <property type="match status" value="1"/>
</dbReference>
<gene>
    <name evidence="2" type="ORF">SAMN02745216_01995</name>
</gene>
<dbReference type="AlphaFoldDB" id="A0A1M6KTY7"/>
<dbReference type="SMART" id="SM00052">
    <property type="entry name" value="EAL"/>
    <property type="match status" value="1"/>
</dbReference>
<keyword evidence="3" id="KW-1185">Reference proteome</keyword>
<name>A0A1M6KTY7_9BACT</name>
<dbReference type="EMBL" id="FQZU01000009">
    <property type="protein sequence ID" value="SHJ62369.1"/>
    <property type="molecule type" value="Genomic_DNA"/>
</dbReference>
<evidence type="ECO:0000313" key="2">
    <source>
        <dbReference type="EMBL" id="SHJ62369.1"/>
    </source>
</evidence>
<organism evidence="2 3">
    <name type="scientific">Desulfatibacillum alkenivorans DSM 16219</name>
    <dbReference type="NCBI Taxonomy" id="1121393"/>
    <lineage>
        <taxon>Bacteria</taxon>
        <taxon>Pseudomonadati</taxon>
        <taxon>Thermodesulfobacteriota</taxon>
        <taxon>Desulfobacteria</taxon>
        <taxon>Desulfobacterales</taxon>
        <taxon>Desulfatibacillaceae</taxon>
        <taxon>Desulfatibacillum</taxon>
    </lineage>
</organism>
<dbReference type="GO" id="GO:0071111">
    <property type="term" value="F:cyclic-guanylate-specific phosphodiesterase activity"/>
    <property type="evidence" value="ECO:0007669"/>
    <property type="project" value="InterPro"/>
</dbReference>
<dbReference type="InterPro" id="IPR050706">
    <property type="entry name" value="Cyclic-di-GMP_PDE-like"/>
</dbReference>
<dbReference type="SUPFAM" id="SSF141868">
    <property type="entry name" value="EAL domain-like"/>
    <property type="match status" value="1"/>
</dbReference>
<dbReference type="InterPro" id="IPR035919">
    <property type="entry name" value="EAL_sf"/>
</dbReference>
<accession>A0A1M6KTY7</accession>
<dbReference type="RefSeq" id="WP_170868322.1">
    <property type="nucleotide sequence ID" value="NZ_FQZU01000009.1"/>
</dbReference>
<feature type="domain" description="EAL" evidence="1">
    <location>
        <begin position="107"/>
        <end position="354"/>
    </location>
</feature>
<dbReference type="Proteomes" id="UP000183994">
    <property type="component" value="Unassembled WGS sequence"/>
</dbReference>
<sequence>MNKCKRCECLPQYMEQAGVLYLSPPMEPTFKSIEKALENEPFRLNQEDKNIFEIPLDGNNAKRLFRGLQRCLNDMELADTKCLFLPQGAAFGIEHMVKVTALGEFISVCDNRWFTDLLRDERLESWFQPIVHAESPTEVFAYECLIRGKSENGETIFPDALFGMARSSELLFFLDRLCRQTAIKDASKHNISAKLFINFNPTSIYNPVHCLKSTLRTIKECGVSYDQIVFEVVETDRIQDVEHLLTIVSFYKNMGFGLALDDLGAGYSSLNLLHRIQPDFIKIDLELIRDVHKNESKGVIVRNLLAIARDLGIQSIAEGVEQIEEWQWLKANGADYTQGYLLAKPSPVPPDPAM</sequence>
<dbReference type="PROSITE" id="PS50883">
    <property type="entry name" value="EAL"/>
    <property type="match status" value="1"/>
</dbReference>
<dbReference type="CDD" id="cd01948">
    <property type="entry name" value="EAL"/>
    <property type="match status" value="1"/>
</dbReference>
<protein>
    <submittedName>
        <fullName evidence="2">EAL domain, c-di-GMP-specific phosphodiesterase class I (Or its enzymatically inactive variant)</fullName>
    </submittedName>
</protein>
<evidence type="ECO:0000259" key="1">
    <source>
        <dbReference type="PROSITE" id="PS50883"/>
    </source>
</evidence>
<dbReference type="Gene3D" id="3.20.20.450">
    <property type="entry name" value="EAL domain"/>
    <property type="match status" value="1"/>
</dbReference>
<dbReference type="STRING" id="1121393.SAMN02745216_01995"/>
<evidence type="ECO:0000313" key="3">
    <source>
        <dbReference type="Proteomes" id="UP000183994"/>
    </source>
</evidence>
<proteinExistence type="predicted"/>
<reference evidence="3" key="1">
    <citation type="submission" date="2016-11" db="EMBL/GenBank/DDBJ databases">
        <authorList>
            <person name="Varghese N."/>
            <person name="Submissions S."/>
        </authorList>
    </citation>
    <scope>NUCLEOTIDE SEQUENCE [LARGE SCALE GENOMIC DNA]</scope>
    <source>
        <strain evidence="3">DSM 16219</strain>
    </source>
</reference>
<dbReference type="Pfam" id="PF00563">
    <property type="entry name" value="EAL"/>
    <property type="match status" value="1"/>
</dbReference>